<keyword evidence="2" id="KW-1185">Reference proteome</keyword>
<gene>
    <name evidence="1" type="ORF">GOP47_0016047</name>
</gene>
<evidence type="ECO:0000313" key="1">
    <source>
        <dbReference type="EMBL" id="KAI5069746.1"/>
    </source>
</evidence>
<dbReference type="Proteomes" id="UP000886520">
    <property type="component" value="Chromosome 15"/>
</dbReference>
<dbReference type="AlphaFoldDB" id="A0A9D4ZEJ1"/>
<accession>A0A9D4ZEJ1</accession>
<sequence length="126" mass="13734">MAICRQMAKCFSGYLMQGMTSIARICMLNVDVRKSELVLALVIGEVEKAQSVGSFEVSYRFKRGSIRRGYTVADPYVVDGQSCLCSFLCGLLSSWASELGACGRLKEAFEGRLCMVCARGPSPKAL</sequence>
<name>A0A9D4ZEJ1_ADICA</name>
<organism evidence="1 2">
    <name type="scientific">Adiantum capillus-veneris</name>
    <name type="common">Maidenhair fern</name>
    <dbReference type="NCBI Taxonomy" id="13818"/>
    <lineage>
        <taxon>Eukaryota</taxon>
        <taxon>Viridiplantae</taxon>
        <taxon>Streptophyta</taxon>
        <taxon>Embryophyta</taxon>
        <taxon>Tracheophyta</taxon>
        <taxon>Polypodiopsida</taxon>
        <taxon>Polypodiidae</taxon>
        <taxon>Polypodiales</taxon>
        <taxon>Pteridineae</taxon>
        <taxon>Pteridaceae</taxon>
        <taxon>Vittarioideae</taxon>
        <taxon>Adiantum</taxon>
    </lineage>
</organism>
<comment type="caution">
    <text evidence="1">The sequence shown here is derived from an EMBL/GenBank/DDBJ whole genome shotgun (WGS) entry which is preliminary data.</text>
</comment>
<reference evidence="1" key="1">
    <citation type="submission" date="2021-01" db="EMBL/GenBank/DDBJ databases">
        <title>Adiantum capillus-veneris genome.</title>
        <authorList>
            <person name="Fang Y."/>
            <person name="Liao Q."/>
        </authorList>
    </citation>
    <scope>NUCLEOTIDE SEQUENCE</scope>
    <source>
        <strain evidence="1">H3</strain>
        <tissue evidence="1">Leaf</tissue>
    </source>
</reference>
<proteinExistence type="predicted"/>
<evidence type="ECO:0000313" key="2">
    <source>
        <dbReference type="Proteomes" id="UP000886520"/>
    </source>
</evidence>
<protein>
    <submittedName>
        <fullName evidence="1">Uncharacterized protein</fullName>
    </submittedName>
</protein>
<dbReference type="EMBL" id="JABFUD020000015">
    <property type="protein sequence ID" value="KAI5069746.1"/>
    <property type="molecule type" value="Genomic_DNA"/>
</dbReference>